<evidence type="ECO:0000259" key="8">
    <source>
        <dbReference type="Pfam" id="PF09335"/>
    </source>
</evidence>
<keyword evidence="3" id="KW-1003">Cell membrane</keyword>
<dbReference type="PANTHER" id="PTHR42709">
    <property type="entry name" value="ALKALINE PHOSPHATASE LIKE PROTEIN"/>
    <property type="match status" value="1"/>
</dbReference>
<proteinExistence type="inferred from homology"/>
<protein>
    <submittedName>
        <fullName evidence="9">SNARE associated Golgi protein-like protein</fullName>
    </submittedName>
</protein>
<dbReference type="HOGENOM" id="CLU_044208_1_3_9"/>
<dbReference type="InterPro" id="IPR051311">
    <property type="entry name" value="DedA_domain"/>
</dbReference>
<evidence type="ECO:0000256" key="7">
    <source>
        <dbReference type="SAM" id="Phobius"/>
    </source>
</evidence>
<feature type="transmembrane region" description="Helical" evidence="7">
    <location>
        <begin position="54"/>
        <end position="80"/>
    </location>
</feature>
<evidence type="ECO:0000256" key="5">
    <source>
        <dbReference type="ARBA" id="ARBA00022989"/>
    </source>
</evidence>
<feature type="transmembrane region" description="Helical" evidence="7">
    <location>
        <begin position="110"/>
        <end position="132"/>
    </location>
</feature>
<feature type="transmembrane region" description="Helical" evidence="7">
    <location>
        <begin position="177"/>
        <end position="195"/>
    </location>
</feature>
<keyword evidence="10" id="KW-1185">Reference proteome</keyword>
<comment type="subcellular location">
    <subcellularLocation>
        <location evidence="1">Cell membrane</location>
        <topology evidence="1">Multi-pass membrane protein</topology>
    </subcellularLocation>
</comment>
<dbReference type="InterPro" id="IPR032816">
    <property type="entry name" value="VTT_dom"/>
</dbReference>
<dbReference type="GO" id="GO:0005886">
    <property type="term" value="C:plasma membrane"/>
    <property type="evidence" value="ECO:0007669"/>
    <property type="project" value="UniProtKB-SubCell"/>
</dbReference>
<evidence type="ECO:0000313" key="10">
    <source>
        <dbReference type="Proteomes" id="UP000008467"/>
    </source>
</evidence>
<dbReference type="RefSeq" id="WP_013656934.1">
    <property type="nucleotide sequence ID" value="NC_015275.1"/>
</dbReference>
<evidence type="ECO:0000256" key="1">
    <source>
        <dbReference type="ARBA" id="ARBA00004651"/>
    </source>
</evidence>
<keyword evidence="4 7" id="KW-0812">Transmembrane</keyword>
<keyword evidence="6 7" id="KW-0472">Membrane</keyword>
<dbReference type="eggNOG" id="COG0586">
    <property type="taxonomic scope" value="Bacteria"/>
</dbReference>
<evidence type="ECO:0000256" key="3">
    <source>
        <dbReference type="ARBA" id="ARBA00022475"/>
    </source>
</evidence>
<sequence>MTFITQFIDWLMTFVGELGYIGIFIVIGLEYACFPIPSEVVLPFVGMSIPQTNLSFFPAFLISILAGLVGSYICYFIGYYGGQPLLNKFSSSSKGIHKAMNTFNSWFGRYGRLAVFFSRVIPLTRTYISLFAGVNAMPLLEFSLYSITGIAIWNLILMSLGFYLGNNWEAIEGILNTYSNIVLVLLAIVIILFVLKKWSDAKKIS</sequence>
<dbReference type="Pfam" id="PF09335">
    <property type="entry name" value="VTT_dom"/>
    <property type="match status" value="1"/>
</dbReference>
<reference evidence="9 10" key="1">
    <citation type="journal article" date="2011" name="J. Bacteriol.">
        <title>Complete genome sequence of the cellulose-degrading bacterium Cellulosilyticum lentocellum.</title>
        <authorList>
            <consortium name="US DOE Joint Genome Institute"/>
            <person name="Miller D.A."/>
            <person name="Suen G."/>
            <person name="Bruce D."/>
            <person name="Copeland A."/>
            <person name="Cheng J.F."/>
            <person name="Detter C."/>
            <person name="Goodwin L.A."/>
            <person name="Han C.S."/>
            <person name="Hauser L.J."/>
            <person name="Land M.L."/>
            <person name="Lapidus A."/>
            <person name="Lucas S."/>
            <person name="Meincke L."/>
            <person name="Pitluck S."/>
            <person name="Tapia R."/>
            <person name="Teshima H."/>
            <person name="Woyke T."/>
            <person name="Fox B.G."/>
            <person name="Angert E.R."/>
            <person name="Currie C.R."/>
        </authorList>
    </citation>
    <scope>NUCLEOTIDE SEQUENCE [LARGE SCALE GENOMIC DNA]</scope>
    <source>
        <strain evidence="10">ATCC 49066 / DSM 5427 / NCIMB 11756 / RHM5</strain>
    </source>
</reference>
<dbReference type="Proteomes" id="UP000008467">
    <property type="component" value="Chromosome"/>
</dbReference>
<evidence type="ECO:0000313" key="9">
    <source>
        <dbReference type="EMBL" id="ADZ83639.1"/>
    </source>
</evidence>
<feature type="transmembrane region" description="Helical" evidence="7">
    <location>
        <begin position="144"/>
        <end position="165"/>
    </location>
</feature>
<dbReference type="KEGG" id="cle:Clole_1919"/>
<evidence type="ECO:0000256" key="6">
    <source>
        <dbReference type="ARBA" id="ARBA00023136"/>
    </source>
</evidence>
<dbReference type="AlphaFoldDB" id="F2JP25"/>
<comment type="similarity">
    <text evidence="2">Belongs to the DedA family.</text>
</comment>
<name>F2JP25_CELLD</name>
<feature type="domain" description="VTT" evidence="8">
    <location>
        <begin position="36"/>
        <end position="161"/>
    </location>
</feature>
<keyword evidence="5 7" id="KW-1133">Transmembrane helix</keyword>
<dbReference type="EMBL" id="CP002582">
    <property type="protein sequence ID" value="ADZ83639.1"/>
    <property type="molecule type" value="Genomic_DNA"/>
</dbReference>
<gene>
    <name evidence="9" type="ordered locus">Clole_1919</name>
</gene>
<dbReference type="STRING" id="642492.Clole_1919"/>
<dbReference type="PANTHER" id="PTHR42709:SF6">
    <property type="entry name" value="UNDECAPRENYL PHOSPHATE TRANSPORTER A"/>
    <property type="match status" value="1"/>
</dbReference>
<evidence type="ECO:0000256" key="2">
    <source>
        <dbReference type="ARBA" id="ARBA00010792"/>
    </source>
</evidence>
<organism evidence="9 10">
    <name type="scientific">Cellulosilyticum lentocellum (strain ATCC 49066 / DSM 5427 / NCIMB 11756 / RHM5)</name>
    <name type="common">Clostridium lentocellum</name>
    <dbReference type="NCBI Taxonomy" id="642492"/>
    <lineage>
        <taxon>Bacteria</taxon>
        <taxon>Bacillati</taxon>
        <taxon>Bacillota</taxon>
        <taxon>Clostridia</taxon>
        <taxon>Lachnospirales</taxon>
        <taxon>Cellulosilyticaceae</taxon>
        <taxon>Cellulosilyticum</taxon>
    </lineage>
</organism>
<evidence type="ECO:0000256" key="4">
    <source>
        <dbReference type="ARBA" id="ARBA00022692"/>
    </source>
</evidence>
<accession>F2JP25</accession>